<dbReference type="InterPro" id="IPR002347">
    <property type="entry name" value="SDR_fam"/>
</dbReference>
<reference evidence="12" key="1">
    <citation type="submission" date="2020-05" db="EMBL/GenBank/DDBJ databases">
        <authorList>
            <person name="Chiriac C."/>
            <person name="Salcher M."/>
            <person name="Ghai R."/>
            <person name="Kavagutti S V."/>
        </authorList>
    </citation>
    <scope>NUCLEOTIDE SEQUENCE</scope>
</reference>
<evidence type="ECO:0000313" key="7">
    <source>
        <dbReference type="EMBL" id="CAB4771201.1"/>
    </source>
</evidence>
<evidence type="ECO:0000313" key="8">
    <source>
        <dbReference type="EMBL" id="CAB4817876.1"/>
    </source>
</evidence>
<protein>
    <submittedName>
        <fullName evidence="12">Unannotated protein</fullName>
    </submittedName>
</protein>
<dbReference type="PRINTS" id="PR00081">
    <property type="entry name" value="GDHRDH"/>
</dbReference>
<dbReference type="EMBL" id="CAFBOC010000003">
    <property type="protein sequence ID" value="CAB4971273.1"/>
    <property type="molecule type" value="Genomic_DNA"/>
</dbReference>
<evidence type="ECO:0000313" key="12">
    <source>
        <dbReference type="EMBL" id="CAB5069978.1"/>
    </source>
</evidence>
<accession>A0A6J7UZT7</accession>
<organism evidence="12">
    <name type="scientific">freshwater metagenome</name>
    <dbReference type="NCBI Taxonomy" id="449393"/>
    <lineage>
        <taxon>unclassified sequences</taxon>
        <taxon>metagenomes</taxon>
        <taxon>ecological metagenomes</taxon>
    </lineage>
</organism>
<dbReference type="FunFam" id="3.40.50.720:FF:000084">
    <property type="entry name" value="Short-chain dehydrogenase reductase"/>
    <property type="match status" value="1"/>
</dbReference>
<dbReference type="PANTHER" id="PTHR43618:SF8">
    <property type="entry name" value="7ALPHA-HYDROXYSTEROID DEHYDROGENASE"/>
    <property type="match status" value="1"/>
</dbReference>
<evidence type="ECO:0000313" key="10">
    <source>
        <dbReference type="EMBL" id="CAB4940566.1"/>
    </source>
</evidence>
<evidence type="ECO:0000313" key="9">
    <source>
        <dbReference type="EMBL" id="CAB4860697.1"/>
    </source>
</evidence>
<dbReference type="SUPFAM" id="SSF51735">
    <property type="entry name" value="NAD(P)-binding Rossmann-fold domains"/>
    <property type="match status" value="1"/>
</dbReference>
<evidence type="ECO:0000313" key="6">
    <source>
        <dbReference type="EMBL" id="CAB4731368.1"/>
    </source>
</evidence>
<dbReference type="GO" id="GO:0016491">
    <property type="term" value="F:oxidoreductase activity"/>
    <property type="evidence" value="ECO:0007669"/>
    <property type="project" value="UniProtKB-KW"/>
</dbReference>
<dbReference type="EMBL" id="CAEZXO010000001">
    <property type="protein sequence ID" value="CAB4682992.1"/>
    <property type="molecule type" value="Genomic_DNA"/>
</dbReference>
<evidence type="ECO:0000313" key="4">
    <source>
        <dbReference type="EMBL" id="CAB4339747.1"/>
    </source>
</evidence>
<evidence type="ECO:0000256" key="1">
    <source>
        <dbReference type="ARBA" id="ARBA00006484"/>
    </source>
</evidence>
<dbReference type="AlphaFoldDB" id="A0A6J7UZT7"/>
<dbReference type="EMBL" id="CAFBLD010000003">
    <property type="protein sequence ID" value="CAB4860697.1"/>
    <property type="molecule type" value="Genomic_DNA"/>
</dbReference>
<proteinExistence type="inferred from homology"/>
<sequence>MSIAKDFDLTGKRALVTGGSDGLGRQFTEALLDAGASVVISSRRQDALDQAVSEMSKKYKNISAAQCDVREQSDVDALAEKIGDIDILVNNAGLAHRAAWDVEQSEDWRKIMALNLEAPFWLAQKFMPSMVKKKWGRVINISSICGISMLNPRLYPGLGADMPSYFASKHGLVGLTKFLAAQVAEYGVTVNAICPGLFDSPANHEVFQPGPLLTSVSEATPMRRIGADGELRTALLYLAAPGSSFVTGQSIVIDGGWTIW</sequence>
<keyword evidence="3" id="KW-0560">Oxidoreductase</keyword>
<dbReference type="EMBL" id="CAEZZW010000001">
    <property type="protein sequence ID" value="CAB4771201.1"/>
    <property type="molecule type" value="Genomic_DNA"/>
</dbReference>
<name>A0A6J7UZT7_9ZZZZ</name>
<keyword evidence="2" id="KW-0521">NADP</keyword>
<evidence type="ECO:0000313" key="5">
    <source>
        <dbReference type="EMBL" id="CAB4682992.1"/>
    </source>
</evidence>
<evidence type="ECO:0000256" key="2">
    <source>
        <dbReference type="ARBA" id="ARBA00022857"/>
    </source>
</evidence>
<dbReference type="EMBL" id="CAFBNH010000003">
    <property type="protein sequence ID" value="CAB4940566.1"/>
    <property type="molecule type" value="Genomic_DNA"/>
</dbReference>
<dbReference type="Pfam" id="PF00106">
    <property type="entry name" value="adh_short"/>
    <property type="match status" value="1"/>
</dbReference>
<dbReference type="InterPro" id="IPR036291">
    <property type="entry name" value="NAD(P)-bd_dom_sf"/>
</dbReference>
<dbReference type="EMBL" id="CAEZYM010000013">
    <property type="protein sequence ID" value="CAB4731368.1"/>
    <property type="molecule type" value="Genomic_DNA"/>
</dbReference>
<evidence type="ECO:0000313" key="11">
    <source>
        <dbReference type="EMBL" id="CAB4971273.1"/>
    </source>
</evidence>
<dbReference type="EMBL" id="CAESAE010000005">
    <property type="protein sequence ID" value="CAB4339747.1"/>
    <property type="molecule type" value="Genomic_DNA"/>
</dbReference>
<gene>
    <name evidence="5" type="ORF">UFOPK2510_00075</name>
    <name evidence="6" type="ORF">UFOPK2718_01269</name>
    <name evidence="7" type="ORF">UFOPK2936_00201</name>
    <name evidence="8" type="ORF">UFOPK3174_00012</name>
    <name evidence="9" type="ORF">UFOPK3328_00460</name>
    <name evidence="10" type="ORF">UFOPK3779_00495</name>
    <name evidence="11" type="ORF">UFOPK3913_00438</name>
    <name evidence="4" type="ORF">UFOPK4107_00894</name>
    <name evidence="12" type="ORF">UFOPK4403_00228</name>
</gene>
<dbReference type="InterPro" id="IPR052178">
    <property type="entry name" value="Sec_Metab_Biosynth_SDR"/>
</dbReference>
<dbReference type="PRINTS" id="PR00080">
    <property type="entry name" value="SDRFAMILY"/>
</dbReference>
<dbReference type="EMBL" id="CAFABH010000001">
    <property type="protein sequence ID" value="CAB4817876.1"/>
    <property type="molecule type" value="Genomic_DNA"/>
</dbReference>
<dbReference type="Gene3D" id="3.40.50.720">
    <property type="entry name" value="NAD(P)-binding Rossmann-like Domain"/>
    <property type="match status" value="1"/>
</dbReference>
<evidence type="ECO:0000256" key="3">
    <source>
        <dbReference type="ARBA" id="ARBA00023002"/>
    </source>
</evidence>
<comment type="similarity">
    <text evidence="1">Belongs to the short-chain dehydrogenases/reductases (SDR) family.</text>
</comment>
<dbReference type="PANTHER" id="PTHR43618">
    <property type="entry name" value="7-ALPHA-HYDROXYSTEROID DEHYDROGENASE"/>
    <property type="match status" value="1"/>
</dbReference>
<dbReference type="EMBL" id="CAFBQX010000001">
    <property type="protein sequence ID" value="CAB5069978.1"/>
    <property type="molecule type" value="Genomic_DNA"/>
</dbReference>